<evidence type="ECO:0000313" key="3">
    <source>
        <dbReference type="EMBL" id="MFC6036331.1"/>
    </source>
</evidence>
<reference evidence="3 4" key="1">
    <citation type="submission" date="2024-09" db="EMBL/GenBank/DDBJ databases">
        <authorList>
            <person name="Zhang Z.-H."/>
        </authorList>
    </citation>
    <scope>NUCLEOTIDE SEQUENCE [LARGE SCALE GENOMIC DNA]</scope>
    <source>
        <strain evidence="3 4">HHTR114</strain>
    </source>
</reference>
<evidence type="ECO:0000256" key="1">
    <source>
        <dbReference type="SAM" id="MobiDB-lite"/>
    </source>
</evidence>
<evidence type="ECO:0000313" key="4">
    <source>
        <dbReference type="Proteomes" id="UP001596116"/>
    </source>
</evidence>
<evidence type="ECO:0008006" key="5">
    <source>
        <dbReference type="Google" id="ProtNLM"/>
    </source>
</evidence>
<feature type="compositionally biased region" description="Acidic residues" evidence="1">
    <location>
        <begin position="109"/>
        <end position="125"/>
    </location>
</feature>
<sequence length="125" mass="13447">MSIRVLTAAFASIFIVGCSSSAPFSYASDRCTGQHNACQTDCTSLDDGPARAACMQRCYAVENTCRSSGYDGSGSSLAVNSGVGAARTREEKEAAYEAWRAKRQREQLESGESDVDIEVIEDEKK</sequence>
<protein>
    <recommendedName>
        <fullName evidence="5">Lipoprotein</fullName>
    </recommendedName>
</protein>
<dbReference type="Proteomes" id="UP001596116">
    <property type="component" value="Unassembled WGS sequence"/>
</dbReference>
<organism evidence="3 4">
    <name type="scientific">Hyphococcus aureus</name>
    <dbReference type="NCBI Taxonomy" id="2666033"/>
    <lineage>
        <taxon>Bacteria</taxon>
        <taxon>Pseudomonadati</taxon>
        <taxon>Pseudomonadota</taxon>
        <taxon>Alphaproteobacteria</taxon>
        <taxon>Parvularculales</taxon>
        <taxon>Parvularculaceae</taxon>
        <taxon>Hyphococcus</taxon>
    </lineage>
</organism>
<dbReference type="RefSeq" id="WP_379882440.1">
    <property type="nucleotide sequence ID" value="NZ_JBHPON010000002.1"/>
</dbReference>
<evidence type="ECO:0000256" key="2">
    <source>
        <dbReference type="SAM" id="SignalP"/>
    </source>
</evidence>
<accession>A0ABW1KW42</accession>
<dbReference type="PROSITE" id="PS51257">
    <property type="entry name" value="PROKAR_LIPOPROTEIN"/>
    <property type="match status" value="1"/>
</dbReference>
<feature type="signal peptide" evidence="2">
    <location>
        <begin position="1"/>
        <end position="21"/>
    </location>
</feature>
<comment type="caution">
    <text evidence="3">The sequence shown here is derived from an EMBL/GenBank/DDBJ whole genome shotgun (WGS) entry which is preliminary data.</text>
</comment>
<gene>
    <name evidence="3" type="ORF">ACFMB1_12315</name>
</gene>
<dbReference type="EMBL" id="JBHPON010000002">
    <property type="protein sequence ID" value="MFC6036331.1"/>
    <property type="molecule type" value="Genomic_DNA"/>
</dbReference>
<feature type="region of interest" description="Disordered" evidence="1">
    <location>
        <begin position="102"/>
        <end position="125"/>
    </location>
</feature>
<name>A0ABW1KW42_9PROT</name>
<keyword evidence="2" id="KW-0732">Signal</keyword>
<feature type="chain" id="PRO_5046832393" description="Lipoprotein" evidence="2">
    <location>
        <begin position="22"/>
        <end position="125"/>
    </location>
</feature>
<proteinExistence type="predicted"/>
<keyword evidence="4" id="KW-1185">Reference proteome</keyword>